<name>K2MTD2_TRYCR</name>
<gene>
    <name evidence="1" type="ORF">MOQ_005848</name>
</gene>
<dbReference type="EMBL" id="AHKC01012192">
    <property type="protein sequence ID" value="EKF30345.1"/>
    <property type="molecule type" value="Genomic_DNA"/>
</dbReference>
<dbReference type="OrthoDB" id="273717at2759"/>
<dbReference type="Proteomes" id="UP000007350">
    <property type="component" value="Unassembled WGS sequence"/>
</dbReference>
<reference evidence="1 2" key="1">
    <citation type="journal article" date="2012" name="BMC Genomics">
        <title>Comparative genomic analysis of human infective Trypanosoma cruzi lineages with the bat-restricted subspecies T. cruzi marinkellei.</title>
        <authorList>
            <person name="Franzen O."/>
            <person name="Talavera-Lopez C."/>
            <person name="Ochaya S."/>
            <person name="Butler C.E."/>
            <person name="Messenger L.A."/>
            <person name="Lewis M.D."/>
            <person name="Llewellyn M.S."/>
            <person name="Marinkelle C.J."/>
            <person name="Tyler K.M."/>
            <person name="Miles M.A."/>
            <person name="Andersson B."/>
        </authorList>
    </citation>
    <scope>NUCLEOTIDE SEQUENCE [LARGE SCALE GENOMIC DNA]</scope>
    <source>
        <strain evidence="1 2">B7</strain>
    </source>
</reference>
<evidence type="ECO:0000313" key="1">
    <source>
        <dbReference type="EMBL" id="EKF30345.1"/>
    </source>
</evidence>
<protein>
    <submittedName>
        <fullName evidence="1">Uncharacterized protein</fullName>
    </submittedName>
</protein>
<comment type="caution">
    <text evidence="1">The sequence shown here is derived from an EMBL/GenBank/DDBJ whole genome shotgun (WGS) entry which is preliminary data.</text>
</comment>
<proteinExistence type="predicted"/>
<sequence length="1298" mass="143643">MIAALLHDITTLEAWQRCQLTSISHGGEVSCHQSRQLIVPLVLEAIHSITIGVSGHVPSFFSQPTTNLAAAAVGEALPPLKNGYSARTPFEDHIALVSPWQLRTMQQAGCTLIYMLLCEGQAELPQMAQKAMSWSCCSHALLEVIVIAAQSTSPETFKALWTPVALVDIFALLKAQNCFWALFGRPQTVGGSQASRVLGLLTASPAVRAVTRMDEDICTAALLALDPVDVMGDAEHAVAVRHTVDRLLAAFPKILEKRLLRLLLGGQLHELQLTVMDVLLQHIVQVAGGRSLGCSPSLMRSIAMWLLLRHPCVAPCVMPCNAAPLQVFADIMILGELRSTDHDRRITGTMMRTQQTQNVSSFPREKSEEMMKAAHIRRWLGWEQAFQLLNDALQAETPHVDLNKAFFGAMEIYGTHVSKRWEDDVFKALLEQNKRNLSSCNHTSPLHRLMGELIDHVAYAPSLQKSLFRHEPVEASDLRHVGEELWKCLGMACNEQTVAHADVWRSVFVLLQRVLQNNLPLSRQCTGEVVSSLIPVNCLMVERLVPHLVRHGVVRDPSLPEKQETVVDIPLVAASMLLILEMAFPGLGVNMVLYRLYEQVLGGEAGYDSDGVTSPLSLSPAPMTSRQTAWRSLIECTVYFLTLPSLLDGSITDTVSTSRAAAGNNNKGNDDVGIRDAFSATGAVVGLVFRFICDDAVHVLSNDNKFSQMREDNMQESLLRLLELSGRCVASLATELLLLSGTKRIEEDSAAMKSIVALFLQSALLVGSWRDIYWLSSRLFVSVSATLQLQRGDEAKSQFVSSWCWIAGCLPAMVAGSSRTSCSLHSQVTTLLNMIPAAFLQHNYLATAAAIVDSKGFSDGFVEARQRQILYEFLMRLHERILLKAEATLRSEGKRAASFTMRLSVIRPVVQVGVLLGLHNVGTAEAEKLQSSLLFFLADDLQWRWLLEAVRAECKEATAPKDLVKLDAANGGSAVSSWQVALKILCLADKQLFQALSLKKSERKAGAEELQKIQDALHVFHVSCFTQAVPWAVAIDLFRRDDGPPHTALVFPASYTEQLIRHCPSWGMALELFKHSLSRVPHPTKVQQLLAYLILHRMRTDPTWGKEGQTLSSHSYNSGGKDVGLLSWELACWCYNQLTKDRAAPTLPQRNMIEILRHCVFSPSAALSMYEAYWKQEYPLTEGVNVFLSLLRAARLARNEELVLRAMWDYIRCCDEHDGVISKTSRGSVRHHMFTAGGNATLCRSFTHVCESNIVSRQAAMELVTALKQRGRIGEMEELLMVTSYSRGAADATEESAR</sequence>
<evidence type="ECO:0000313" key="2">
    <source>
        <dbReference type="Proteomes" id="UP000007350"/>
    </source>
</evidence>
<accession>K2MTD2</accession>
<keyword evidence="2" id="KW-1185">Reference proteome</keyword>
<organism evidence="1 2">
    <name type="scientific">Trypanosoma cruzi marinkellei</name>
    <dbReference type="NCBI Taxonomy" id="85056"/>
    <lineage>
        <taxon>Eukaryota</taxon>
        <taxon>Discoba</taxon>
        <taxon>Euglenozoa</taxon>
        <taxon>Kinetoplastea</taxon>
        <taxon>Metakinetoplastina</taxon>
        <taxon>Trypanosomatida</taxon>
        <taxon>Trypanosomatidae</taxon>
        <taxon>Trypanosoma</taxon>
        <taxon>Schizotrypanum</taxon>
    </lineage>
</organism>